<accession>A0A9N8KWS4</accession>
<evidence type="ECO:0000313" key="1">
    <source>
        <dbReference type="EMBL" id="CAD0193855.1"/>
    </source>
</evidence>
<protein>
    <submittedName>
        <fullName evidence="1">Uncharacterized protein</fullName>
    </submittedName>
</protein>
<dbReference type="OrthoDB" id="7324553at2759"/>
<dbReference type="AlphaFoldDB" id="A0A9N8KWS4"/>
<reference evidence="1" key="1">
    <citation type="submission" date="2021-12" db="EMBL/GenBank/DDBJ databases">
        <authorList>
            <person name="King R."/>
        </authorList>
    </citation>
    <scope>NUCLEOTIDE SEQUENCE</scope>
</reference>
<organism evidence="1 2">
    <name type="scientific">Chrysodeixis includens</name>
    <name type="common">Soybean looper</name>
    <name type="synonym">Pseudoplusia includens</name>
    <dbReference type="NCBI Taxonomy" id="689277"/>
    <lineage>
        <taxon>Eukaryota</taxon>
        <taxon>Metazoa</taxon>
        <taxon>Ecdysozoa</taxon>
        <taxon>Arthropoda</taxon>
        <taxon>Hexapoda</taxon>
        <taxon>Insecta</taxon>
        <taxon>Pterygota</taxon>
        <taxon>Neoptera</taxon>
        <taxon>Endopterygota</taxon>
        <taxon>Lepidoptera</taxon>
        <taxon>Glossata</taxon>
        <taxon>Ditrysia</taxon>
        <taxon>Noctuoidea</taxon>
        <taxon>Noctuidae</taxon>
        <taxon>Plusiinae</taxon>
        <taxon>Chrysodeixis</taxon>
    </lineage>
</organism>
<dbReference type="Proteomes" id="UP001154114">
    <property type="component" value="Chromosome 1"/>
</dbReference>
<sequence length="127" mass="15019">MPVRKQHYQRPPKFDMNNATPEELMDEIIRITVFDYKALCAKLANPPIPESERELVDFMRAKYAMESKLVNGYLNKLRQMMRDTPPGYVHTALKQREREIRERLRNGTIFLCLLGDTCKIPPPWRVK</sequence>
<evidence type="ECO:0000313" key="2">
    <source>
        <dbReference type="Proteomes" id="UP001154114"/>
    </source>
</evidence>
<proteinExistence type="predicted"/>
<gene>
    <name evidence="1" type="ORF">CINC_LOCUS152</name>
</gene>
<name>A0A9N8KWS4_CHRIL</name>
<dbReference type="EMBL" id="LR824004">
    <property type="protein sequence ID" value="CAD0193855.1"/>
    <property type="molecule type" value="Genomic_DNA"/>
</dbReference>
<keyword evidence="2" id="KW-1185">Reference proteome</keyword>